<reference evidence="6 7" key="1">
    <citation type="journal article" date="2019" name="Int. J. Syst. Evol. Microbiol.">
        <title>The Global Catalogue of Microorganisms (GCM) 10K type strain sequencing project: providing services to taxonomists for standard genome sequencing and annotation.</title>
        <authorList>
            <consortium name="The Broad Institute Genomics Platform"/>
            <consortium name="The Broad Institute Genome Sequencing Center for Infectious Disease"/>
            <person name="Wu L."/>
            <person name="Ma J."/>
        </authorList>
    </citation>
    <scope>NUCLEOTIDE SEQUENCE [LARGE SCALE GENOMIC DNA]</scope>
    <source>
        <strain evidence="6 7">JCM 10696</strain>
    </source>
</reference>
<dbReference type="SUPFAM" id="SSF52540">
    <property type="entry name" value="P-loop containing nucleoside triphosphate hydrolases"/>
    <property type="match status" value="1"/>
</dbReference>
<keyword evidence="3 6" id="KW-0067">ATP-binding</keyword>
<dbReference type="Pfam" id="PF00005">
    <property type="entry name" value="ABC_tran"/>
    <property type="match status" value="1"/>
</dbReference>
<feature type="domain" description="ABC transporter" evidence="5">
    <location>
        <begin position="4"/>
        <end position="235"/>
    </location>
</feature>
<dbReference type="InterPro" id="IPR040582">
    <property type="entry name" value="OB_MalK-like"/>
</dbReference>
<evidence type="ECO:0000313" key="7">
    <source>
        <dbReference type="Proteomes" id="UP001500665"/>
    </source>
</evidence>
<dbReference type="EMBL" id="BAAAHH010000030">
    <property type="protein sequence ID" value="GAA0963490.1"/>
    <property type="molecule type" value="Genomic_DNA"/>
</dbReference>
<evidence type="ECO:0000256" key="1">
    <source>
        <dbReference type="ARBA" id="ARBA00022448"/>
    </source>
</evidence>
<dbReference type="InterPro" id="IPR003439">
    <property type="entry name" value="ABC_transporter-like_ATP-bd"/>
</dbReference>
<dbReference type="PROSITE" id="PS50893">
    <property type="entry name" value="ABC_TRANSPORTER_2"/>
    <property type="match status" value="1"/>
</dbReference>
<dbReference type="Proteomes" id="UP001500665">
    <property type="component" value="Unassembled WGS sequence"/>
</dbReference>
<dbReference type="PANTHER" id="PTHR43875">
    <property type="entry name" value="MALTODEXTRIN IMPORT ATP-BINDING PROTEIN MSMX"/>
    <property type="match status" value="1"/>
</dbReference>
<keyword evidence="1" id="KW-0813">Transport</keyword>
<evidence type="ECO:0000256" key="2">
    <source>
        <dbReference type="ARBA" id="ARBA00022741"/>
    </source>
</evidence>
<accession>A0ABN1RUD0</accession>
<dbReference type="GO" id="GO:0005524">
    <property type="term" value="F:ATP binding"/>
    <property type="evidence" value="ECO:0007669"/>
    <property type="project" value="UniProtKB-KW"/>
</dbReference>
<evidence type="ECO:0000313" key="6">
    <source>
        <dbReference type="EMBL" id="GAA0963490.1"/>
    </source>
</evidence>
<comment type="caution">
    <text evidence="6">The sequence shown here is derived from an EMBL/GenBank/DDBJ whole genome shotgun (WGS) entry which is preliminary data.</text>
</comment>
<dbReference type="InterPro" id="IPR008995">
    <property type="entry name" value="Mo/tungstate-bd_C_term_dom"/>
</dbReference>
<dbReference type="Gene3D" id="3.40.50.300">
    <property type="entry name" value="P-loop containing nucleotide triphosphate hydrolases"/>
    <property type="match status" value="1"/>
</dbReference>
<dbReference type="Gene3D" id="2.40.50.100">
    <property type="match status" value="1"/>
</dbReference>
<dbReference type="PANTHER" id="PTHR43875:SF1">
    <property type="entry name" value="OSMOPROTECTIVE COMPOUNDS UPTAKE ATP-BINDING PROTEIN GGTA"/>
    <property type="match status" value="1"/>
</dbReference>
<dbReference type="RefSeq" id="WP_344244304.1">
    <property type="nucleotide sequence ID" value="NZ_BAAAHH010000030.1"/>
</dbReference>
<keyword evidence="7" id="KW-1185">Reference proteome</keyword>
<evidence type="ECO:0000256" key="4">
    <source>
        <dbReference type="SAM" id="MobiDB-lite"/>
    </source>
</evidence>
<dbReference type="SMART" id="SM00382">
    <property type="entry name" value="AAA"/>
    <property type="match status" value="1"/>
</dbReference>
<feature type="region of interest" description="Disordered" evidence="4">
    <location>
        <begin position="340"/>
        <end position="387"/>
    </location>
</feature>
<evidence type="ECO:0000256" key="3">
    <source>
        <dbReference type="ARBA" id="ARBA00022840"/>
    </source>
</evidence>
<dbReference type="PROSITE" id="PS00211">
    <property type="entry name" value="ABC_TRANSPORTER_1"/>
    <property type="match status" value="1"/>
</dbReference>
<dbReference type="SUPFAM" id="SSF50331">
    <property type="entry name" value="MOP-like"/>
    <property type="match status" value="1"/>
</dbReference>
<organism evidence="6 7">
    <name type="scientific">Actinocorallia libanotica</name>
    <dbReference type="NCBI Taxonomy" id="46162"/>
    <lineage>
        <taxon>Bacteria</taxon>
        <taxon>Bacillati</taxon>
        <taxon>Actinomycetota</taxon>
        <taxon>Actinomycetes</taxon>
        <taxon>Streptosporangiales</taxon>
        <taxon>Thermomonosporaceae</taxon>
        <taxon>Actinocorallia</taxon>
    </lineage>
</organism>
<dbReference type="InterPro" id="IPR047641">
    <property type="entry name" value="ABC_transpr_MalK/UgpC-like"/>
</dbReference>
<dbReference type="InterPro" id="IPR003593">
    <property type="entry name" value="AAA+_ATPase"/>
</dbReference>
<evidence type="ECO:0000259" key="5">
    <source>
        <dbReference type="PROSITE" id="PS50893"/>
    </source>
</evidence>
<protein>
    <submittedName>
        <fullName evidence="6">ABC transporter ATP-binding protein</fullName>
    </submittedName>
</protein>
<dbReference type="InterPro" id="IPR017871">
    <property type="entry name" value="ABC_transporter-like_CS"/>
</dbReference>
<proteinExistence type="predicted"/>
<sequence>MNDVVLDRVSKYYGPDHCVVDDLRLHIRQGELFVLLGPSGCGKSTVLRMIAGLEEITSGDLWLGGAHANGLAPRDRDVAMIFQSGALYPHMSVRGNIGFPLRLAGREPDEAGARVTEMARALGLESLLARGPATLSGGQRQRVAMGRAMVRDPRIFLMDEPLSSLDSGLRHELRAEIGGMVRALGATTVYVTHDQIEALTLADRIGVMRDGVLQDVGTPTQIYDDPATVFVASFLGSPQINLLAGTAWVRPGEGVVLALGDQRLDLPWSDPRAASFRPHHGGPVIVGLRPDALVPAGPDHAGPSLATRLRAVEFHGHEWMAFGEIDIPAVDVDVIGRRPSRRRAPATGGAAEPLGLLRRRRPRPAPEPAPPGRHHRTDLLFRAGRAGGARRGDRMRLAVDLGRALFFGTDGRRIDPVLR</sequence>
<dbReference type="Pfam" id="PF17912">
    <property type="entry name" value="OB_MalK"/>
    <property type="match status" value="1"/>
</dbReference>
<keyword evidence="2" id="KW-0547">Nucleotide-binding</keyword>
<name>A0ABN1RUD0_9ACTN</name>
<gene>
    <name evidence="6" type="ORF">GCM10009550_59210</name>
</gene>
<dbReference type="InterPro" id="IPR027417">
    <property type="entry name" value="P-loop_NTPase"/>
</dbReference>